<evidence type="ECO:0000313" key="3">
    <source>
        <dbReference type="EMBL" id="RPA91548.1"/>
    </source>
</evidence>
<keyword evidence="1" id="KW-0677">Repeat</keyword>
<keyword evidence="4" id="KW-1185">Reference proteome</keyword>
<dbReference type="Proteomes" id="UP000276215">
    <property type="component" value="Unassembled WGS sequence"/>
</dbReference>
<proteinExistence type="predicted"/>
<dbReference type="InterPro" id="IPR056884">
    <property type="entry name" value="NPHP3-like_N"/>
</dbReference>
<dbReference type="OrthoDB" id="448455at2759"/>
<accession>A0A3N4J362</accession>
<reference evidence="3 4" key="1">
    <citation type="journal article" date="2018" name="Nat. Ecol. Evol.">
        <title>Pezizomycetes genomes reveal the molecular basis of ectomycorrhizal truffle lifestyle.</title>
        <authorList>
            <person name="Murat C."/>
            <person name="Payen T."/>
            <person name="Noel B."/>
            <person name="Kuo A."/>
            <person name="Morin E."/>
            <person name="Chen J."/>
            <person name="Kohler A."/>
            <person name="Krizsan K."/>
            <person name="Balestrini R."/>
            <person name="Da Silva C."/>
            <person name="Montanini B."/>
            <person name="Hainaut M."/>
            <person name="Levati E."/>
            <person name="Barry K.W."/>
            <person name="Belfiori B."/>
            <person name="Cichocki N."/>
            <person name="Clum A."/>
            <person name="Dockter R.B."/>
            <person name="Fauchery L."/>
            <person name="Guy J."/>
            <person name="Iotti M."/>
            <person name="Le Tacon F."/>
            <person name="Lindquist E.A."/>
            <person name="Lipzen A."/>
            <person name="Malagnac F."/>
            <person name="Mello A."/>
            <person name="Molinier V."/>
            <person name="Miyauchi S."/>
            <person name="Poulain J."/>
            <person name="Riccioni C."/>
            <person name="Rubini A."/>
            <person name="Sitrit Y."/>
            <person name="Splivallo R."/>
            <person name="Traeger S."/>
            <person name="Wang M."/>
            <person name="Zifcakova L."/>
            <person name="Wipf D."/>
            <person name="Zambonelli A."/>
            <person name="Paolocci F."/>
            <person name="Nowrousian M."/>
            <person name="Ottonello S."/>
            <person name="Baldrian P."/>
            <person name="Spatafora J.W."/>
            <person name="Henrissat B."/>
            <person name="Nagy L.G."/>
            <person name="Aury J.M."/>
            <person name="Wincker P."/>
            <person name="Grigoriev I.V."/>
            <person name="Bonfante P."/>
            <person name="Martin F.M."/>
        </authorList>
    </citation>
    <scope>NUCLEOTIDE SEQUENCE [LARGE SCALE GENOMIC DNA]</scope>
    <source>
        <strain evidence="3 4">120613-1</strain>
    </source>
</reference>
<feature type="domain" description="Nephrocystin 3-like N-terminal" evidence="2">
    <location>
        <begin position="5"/>
        <end position="51"/>
    </location>
</feature>
<protein>
    <recommendedName>
        <fullName evidence="2">Nephrocystin 3-like N-terminal domain-containing protein</fullName>
    </recommendedName>
</protein>
<evidence type="ECO:0000259" key="2">
    <source>
        <dbReference type="Pfam" id="PF24883"/>
    </source>
</evidence>
<organism evidence="3 4">
    <name type="scientific">Choiromyces venosus 120613-1</name>
    <dbReference type="NCBI Taxonomy" id="1336337"/>
    <lineage>
        <taxon>Eukaryota</taxon>
        <taxon>Fungi</taxon>
        <taxon>Dikarya</taxon>
        <taxon>Ascomycota</taxon>
        <taxon>Pezizomycotina</taxon>
        <taxon>Pezizomycetes</taxon>
        <taxon>Pezizales</taxon>
        <taxon>Tuberaceae</taxon>
        <taxon>Choiromyces</taxon>
    </lineage>
</organism>
<sequence length="111" mass="12398">MLKTAIASREQVLICIDALDEASPEHRVDLLDALREVSRESPSIRIFLTGRPFVRSDVERYFPGVQVISVSPTTDDIKAYLTMTVNDNVDPPVVVDVIGCCCYRTTRRLGT</sequence>
<evidence type="ECO:0000313" key="4">
    <source>
        <dbReference type="Proteomes" id="UP000276215"/>
    </source>
</evidence>
<dbReference type="EMBL" id="ML120493">
    <property type="protein sequence ID" value="RPA91548.1"/>
    <property type="molecule type" value="Genomic_DNA"/>
</dbReference>
<dbReference type="PANTHER" id="PTHR10039">
    <property type="entry name" value="AMELOGENIN"/>
    <property type="match status" value="1"/>
</dbReference>
<dbReference type="Pfam" id="PF24883">
    <property type="entry name" value="NPHP3_N"/>
    <property type="match status" value="1"/>
</dbReference>
<evidence type="ECO:0000256" key="1">
    <source>
        <dbReference type="ARBA" id="ARBA00022737"/>
    </source>
</evidence>
<dbReference type="AlphaFoldDB" id="A0A3N4J362"/>
<name>A0A3N4J362_9PEZI</name>
<gene>
    <name evidence="3" type="ORF">L873DRAFT_1819183</name>
</gene>
<dbReference type="PANTHER" id="PTHR10039:SF16">
    <property type="entry name" value="GPI INOSITOL-DEACYLASE"/>
    <property type="match status" value="1"/>
</dbReference>